<dbReference type="AlphaFoldDB" id="A0A061JHR4"/>
<evidence type="ECO:0000313" key="3">
    <source>
        <dbReference type="Proteomes" id="UP000026922"/>
    </source>
</evidence>
<gene>
    <name evidence="2" type="ORF">K737_301147</name>
</gene>
<evidence type="ECO:0000256" key="1">
    <source>
        <dbReference type="SAM" id="Phobius"/>
    </source>
</evidence>
<comment type="caution">
    <text evidence="2">The sequence shown here is derived from an EMBL/GenBank/DDBJ whole genome shotgun (WGS) entry which is preliminary data.</text>
</comment>
<dbReference type="Proteomes" id="UP000026922">
    <property type="component" value="Unassembled WGS sequence"/>
</dbReference>
<keyword evidence="1" id="KW-0812">Transmembrane</keyword>
<protein>
    <submittedName>
        <fullName evidence="2">Uncharacterized protein</fullName>
    </submittedName>
</protein>
<name>A0A061JHR4_9PROT</name>
<keyword evidence="1" id="KW-1133">Transmembrane helix</keyword>
<keyword evidence="3" id="KW-1185">Reference proteome</keyword>
<organism evidence="2 3">
    <name type="scientific">Holospora undulata HU1</name>
    <dbReference type="NCBI Taxonomy" id="1321371"/>
    <lineage>
        <taxon>Bacteria</taxon>
        <taxon>Pseudomonadati</taxon>
        <taxon>Pseudomonadota</taxon>
        <taxon>Alphaproteobacteria</taxon>
        <taxon>Holosporales</taxon>
        <taxon>Holosporaceae</taxon>
        <taxon>Holospora</taxon>
    </lineage>
</organism>
<sequence length="77" mass="8777">MGITALRPFSLSFSAYFYRLPYVLPHPPSQDDPPIMVLTFCQVKVVGFSWALLSVFSVSAVLMRVQLLNRSLRIRCK</sequence>
<keyword evidence="1" id="KW-0472">Membrane</keyword>
<dbReference type="EMBL" id="ARPM03000196">
    <property type="protein sequence ID" value="ETZ04449.1"/>
    <property type="molecule type" value="Genomic_DNA"/>
</dbReference>
<accession>A0A061JHR4</accession>
<proteinExistence type="predicted"/>
<feature type="transmembrane region" description="Helical" evidence="1">
    <location>
        <begin position="45"/>
        <end position="65"/>
    </location>
</feature>
<reference evidence="2 3" key="1">
    <citation type="journal article" date="2013" name="Genome Announc.">
        <title>Draft Genome Sequence of Holospora undulata Strain HU1, a Micronucleus-Specific Symbiont of the Ciliate Paramecium caudatum.</title>
        <authorList>
            <person name="Dohra H."/>
            <person name="Suzuki H."/>
            <person name="Suzuki T."/>
            <person name="Tanaka K."/>
            <person name="Fujishima M."/>
        </authorList>
    </citation>
    <scope>NUCLEOTIDE SEQUENCE [LARGE SCALE GENOMIC DNA]</scope>
    <source>
        <strain evidence="2 3">HU1</strain>
    </source>
</reference>
<evidence type="ECO:0000313" key="2">
    <source>
        <dbReference type="EMBL" id="ETZ04449.1"/>
    </source>
</evidence>